<keyword evidence="4" id="KW-0378">Hydrolase</keyword>
<dbReference type="GO" id="GO:0006508">
    <property type="term" value="P:proteolysis"/>
    <property type="evidence" value="ECO:0007669"/>
    <property type="project" value="UniProtKB-KW"/>
</dbReference>
<evidence type="ECO:0000256" key="6">
    <source>
        <dbReference type="ARBA" id="ARBA00023049"/>
    </source>
</evidence>
<dbReference type="SUPFAM" id="SSF53187">
    <property type="entry name" value="Zn-dependent exopeptidases"/>
    <property type="match status" value="1"/>
</dbReference>
<evidence type="ECO:0000256" key="2">
    <source>
        <dbReference type="ARBA" id="ARBA00005988"/>
    </source>
</evidence>
<dbReference type="OrthoDB" id="5240362at2"/>
<keyword evidence="11" id="KW-1185">Reference proteome</keyword>
<feature type="chain" id="PRO_5038836562" evidence="8">
    <location>
        <begin position="28"/>
        <end position="259"/>
    </location>
</feature>
<evidence type="ECO:0000256" key="5">
    <source>
        <dbReference type="ARBA" id="ARBA00022833"/>
    </source>
</evidence>
<dbReference type="Gene3D" id="3.40.630.10">
    <property type="entry name" value="Zn peptidases"/>
    <property type="match status" value="1"/>
</dbReference>
<dbReference type="PANTHER" id="PTHR11705">
    <property type="entry name" value="PROTEASE FAMILY M14 CARBOXYPEPTIDASE A,B"/>
    <property type="match status" value="1"/>
</dbReference>
<dbReference type="GO" id="GO:0005615">
    <property type="term" value="C:extracellular space"/>
    <property type="evidence" value="ECO:0007669"/>
    <property type="project" value="TreeGrafter"/>
</dbReference>
<dbReference type="PROSITE" id="PS52035">
    <property type="entry name" value="PEPTIDASE_M14"/>
    <property type="match status" value="1"/>
</dbReference>
<evidence type="ECO:0000256" key="8">
    <source>
        <dbReference type="SAM" id="SignalP"/>
    </source>
</evidence>
<proteinExistence type="inferred from homology"/>
<comment type="similarity">
    <text evidence="2 7">Belongs to the peptidase M14 family.</text>
</comment>
<dbReference type="AlphaFoldDB" id="A0A1M5DFT7"/>
<evidence type="ECO:0000256" key="1">
    <source>
        <dbReference type="ARBA" id="ARBA00001947"/>
    </source>
</evidence>
<feature type="signal peptide" evidence="8">
    <location>
        <begin position="1"/>
        <end position="27"/>
    </location>
</feature>
<dbReference type="GO" id="GO:0008270">
    <property type="term" value="F:zinc ion binding"/>
    <property type="evidence" value="ECO:0007669"/>
    <property type="project" value="InterPro"/>
</dbReference>
<accession>A0A1M5DFT7</accession>
<keyword evidence="5" id="KW-0862">Zinc</keyword>
<evidence type="ECO:0000256" key="3">
    <source>
        <dbReference type="ARBA" id="ARBA00022670"/>
    </source>
</evidence>
<comment type="cofactor">
    <cofactor evidence="1">
        <name>Zn(2+)</name>
        <dbReference type="ChEBI" id="CHEBI:29105"/>
    </cofactor>
</comment>
<dbReference type="GO" id="GO:0004181">
    <property type="term" value="F:metallocarboxypeptidase activity"/>
    <property type="evidence" value="ECO:0007669"/>
    <property type="project" value="InterPro"/>
</dbReference>
<keyword evidence="6" id="KW-0482">Metalloprotease</keyword>
<gene>
    <name evidence="10" type="ORF">SAMN05443575_0561</name>
</gene>
<evidence type="ECO:0000259" key="9">
    <source>
        <dbReference type="PROSITE" id="PS52035"/>
    </source>
</evidence>
<dbReference type="PANTHER" id="PTHR11705:SF143">
    <property type="entry name" value="SLL0236 PROTEIN"/>
    <property type="match status" value="1"/>
</dbReference>
<dbReference type="Pfam" id="PF00246">
    <property type="entry name" value="Peptidase_M14"/>
    <property type="match status" value="1"/>
</dbReference>
<evidence type="ECO:0000313" key="11">
    <source>
        <dbReference type="Proteomes" id="UP000186132"/>
    </source>
</evidence>
<protein>
    <submittedName>
        <fullName evidence="10">Zinc carboxypeptidase</fullName>
    </submittedName>
</protein>
<evidence type="ECO:0000256" key="4">
    <source>
        <dbReference type="ARBA" id="ARBA00022801"/>
    </source>
</evidence>
<dbReference type="Proteomes" id="UP000186132">
    <property type="component" value="Unassembled WGS sequence"/>
</dbReference>
<keyword evidence="3" id="KW-0645">Protease</keyword>
<dbReference type="EMBL" id="FQVU01000001">
    <property type="protein sequence ID" value="SHF65751.1"/>
    <property type="molecule type" value="Genomic_DNA"/>
</dbReference>
<organism evidence="10 11">
    <name type="scientific">Jatrophihabitans endophyticus</name>
    <dbReference type="NCBI Taxonomy" id="1206085"/>
    <lineage>
        <taxon>Bacteria</taxon>
        <taxon>Bacillati</taxon>
        <taxon>Actinomycetota</taxon>
        <taxon>Actinomycetes</taxon>
        <taxon>Jatrophihabitantales</taxon>
        <taxon>Jatrophihabitantaceae</taxon>
        <taxon>Jatrophihabitans</taxon>
    </lineage>
</organism>
<evidence type="ECO:0000256" key="7">
    <source>
        <dbReference type="PROSITE-ProRule" id="PRU01379"/>
    </source>
</evidence>
<dbReference type="SMART" id="SM00631">
    <property type="entry name" value="Zn_pept"/>
    <property type="match status" value="1"/>
</dbReference>
<comment type="caution">
    <text evidence="7">Lacks conserved residue(s) required for the propagation of feature annotation.</text>
</comment>
<feature type="domain" description="Peptidase M14" evidence="9">
    <location>
        <begin position="21"/>
        <end position="259"/>
    </location>
</feature>
<dbReference type="InterPro" id="IPR000834">
    <property type="entry name" value="Peptidase_M14"/>
</dbReference>
<keyword evidence="10" id="KW-0121">Carboxypeptidase</keyword>
<dbReference type="RefSeq" id="WP_073385606.1">
    <property type="nucleotide sequence ID" value="NZ_FQVU01000001.1"/>
</dbReference>
<sequence>MRRHRPSAVAVAAALAAGLATPTIVSTAVEPTPAAAATTSPVIGKRVIGYSVRHRPIVAYHLGNPKIRRTTLVIGQMHGDEHAGVRVARALLHGRRVAGLNLWVIPSINPDGDKRGTRKNAHGVDLNRNFPYRWARLSGQYYSGRKPLSEPESRAVYRFLRKLRPHYVVSVHQPLNGVDSGDGGALDKRFRNRLARNLHLPVKRFACWSECHGSMTRWYTHHRYGVAITVEFGSRPSAHRLTTTAPRGIVRAMGGRFTE</sequence>
<name>A0A1M5DFT7_9ACTN</name>
<reference evidence="10 11" key="1">
    <citation type="submission" date="2016-11" db="EMBL/GenBank/DDBJ databases">
        <authorList>
            <person name="Jaros S."/>
            <person name="Januszkiewicz K."/>
            <person name="Wedrychowicz H."/>
        </authorList>
    </citation>
    <scope>NUCLEOTIDE SEQUENCE [LARGE SCALE GENOMIC DNA]</scope>
    <source>
        <strain evidence="10 11">DSM 45627</strain>
    </source>
</reference>
<keyword evidence="8" id="KW-0732">Signal</keyword>
<dbReference type="STRING" id="1206085.SAMN05443575_0561"/>
<evidence type="ECO:0000313" key="10">
    <source>
        <dbReference type="EMBL" id="SHF65751.1"/>
    </source>
</evidence>